<protein>
    <submittedName>
        <fullName evidence="2">Uncharacterized protein</fullName>
    </submittedName>
</protein>
<sequence length="185" mass="21230">MVTIFIIIALAAILGLALIVWRKLPYLRRLSVEDNSPVKFWREMAPELSGVGSRVNWNKIGGSFSAEFEKIIRRLNVIALKISNLSTRVLNKMKRPPRPLKALKPIVEIEVEKKPDLEKLKREEQETIMSIAKEPRNIELYKKLGQTYIEMGNMADARETFSVAHGIDPEDEEVGRLLEKTKKHL</sequence>
<evidence type="ECO:0000313" key="3">
    <source>
        <dbReference type="Proteomes" id="UP000230232"/>
    </source>
</evidence>
<proteinExistence type="predicted"/>
<organism evidence="2 3">
    <name type="scientific">Candidatus Yanofskybacteria bacterium CG10_big_fil_rev_8_21_14_0_10_46_23</name>
    <dbReference type="NCBI Taxonomy" id="1975098"/>
    <lineage>
        <taxon>Bacteria</taxon>
        <taxon>Candidatus Yanofskyibacteriota</taxon>
    </lineage>
</organism>
<name>A0A2H0R5L0_9BACT</name>
<dbReference type="Gene3D" id="1.25.40.10">
    <property type="entry name" value="Tetratricopeptide repeat domain"/>
    <property type="match status" value="1"/>
</dbReference>
<dbReference type="Pfam" id="PF14559">
    <property type="entry name" value="TPR_19"/>
    <property type="match status" value="1"/>
</dbReference>
<accession>A0A2H0R5L0</accession>
<evidence type="ECO:0000313" key="2">
    <source>
        <dbReference type="EMBL" id="PIR41314.1"/>
    </source>
</evidence>
<feature type="repeat" description="TPR" evidence="1">
    <location>
        <begin position="138"/>
        <end position="171"/>
    </location>
</feature>
<keyword evidence="1" id="KW-0802">TPR repeat</keyword>
<reference evidence="2 3" key="1">
    <citation type="submission" date="2017-09" db="EMBL/GenBank/DDBJ databases">
        <title>Depth-based differentiation of microbial function through sediment-hosted aquifers and enrichment of novel symbionts in the deep terrestrial subsurface.</title>
        <authorList>
            <person name="Probst A.J."/>
            <person name="Ladd B."/>
            <person name="Jarett J.K."/>
            <person name="Geller-Mcgrath D.E."/>
            <person name="Sieber C.M."/>
            <person name="Emerson J.B."/>
            <person name="Anantharaman K."/>
            <person name="Thomas B.C."/>
            <person name="Malmstrom R."/>
            <person name="Stieglmeier M."/>
            <person name="Klingl A."/>
            <person name="Woyke T."/>
            <person name="Ryan C.M."/>
            <person name="Banfield J.F."/>
        </authorList>
    </citation>
    <scope>NUCLEOTIDE SEQUENCE [LARGE SCALE GENOMIC DNA]</scope>
    <source>
        <strain evidence="2">CG10_big_fil_rev_8_21_14_0_10_46_23</strain>
    </source>
</reference>
<dbReference type="PROSITE" id="PS50005">
    <property type="entry name" value="TPR"/>
    <property type="match status" value="1"/>
</dbReference>
<evidence type="ECO:0000256" key="1">
    <source>
        <dbReference type="PROSITE-ProRule" id="PRU00339"/>
    </source>
</evidence>
<comment type="caution">
    <text evidence="2">The sequence shown here is derived from an EMBL/GenBank/DDBJ whole genome shotgun (WGS) entry which is preliminary data.</text>
</comment>
<dbReference type="InterPro" id="IPR019734">
    <property type="entry name" value="TPR_rpt"/>
</dbReference>
<dbReference type="InterPro" id="IPR011990">
    <property type="entry name" value="TPR-like_helical_dom_sf"/>
</dbReference>
<dbReference type="Proteomes" id="UP000230232">
    <property type="component" value="Unassembled WGS sequence"/>
</dbReference>
<dbReference type="EMBL" id="PCXO01000008">
    <property type="protein sequence ID" value="PIR41314.1"/>
    <property type="molecule type" value="Genomic_DNA"/>
</dbReference>
<dbReference type="AlphaFoldDB" id="A0A2H0R5L0"/>
<dbReference type="SUPFAM" id="SSF48452">
    <property type="entry name" value="TPR-like"/>
    <property type="match status" value="1"/>
</dbReference>
<gene>
    <name evidence="2" type="ORF">COV31_01880</name>
</gene>